<accession>B9RSV3</accession>
<dbReference type="SUPFAM" id="SSF81383">
    <property type="entry name" value="F-box domain"/>
    <property type="match status" value="1"/>
</dbReference>
<protein>
    <recommendedName>
        <fullName evidence="1">F-box domain-containing protein</fullName>
    </recommendedName>
</protein>
<dbReference type="Proteomes" id="UP000008311">
    <property type="component" value="Unassembled WGS sequence"/>
</dbReference>
<evidence type="ECO:0000313" key="3">
    <source>
        <dbReference type="Proteomes" id="UP000008311"/>
    </source>
</evidence>
<dbReference type="InParanoid" id="B9RSV3"/>
<sequence>MILEAKYLPRTAQITSKAGPEWLVAILPSCLIMDILSRLPTKTLFICKTWNNLISDKYFTQLQLTNAPPAILIKTIRRCGESRQLHLAHITGGNTKARFGVEKMKFNKNGEALELHLATLVLLCQPILERFSPARDEYVDDLDFVFNIGNEQAPDGYGDDLDYAFNIGNEQAPEGYGVDDLDYAFNFGNEQFGEIPSPSVLVSKGKKKSMGLMKVGVLRGCLCMSLSSAQKISEIWIMKEYGNKESWTKLLVIGTICLSKIRYNSCEPIFAFDSDNILMLCDNSVLACYNVKTKRFRDAKISQTNGKFHIISHTPCFTSLEHIAEDEAVEISRLSQFRKTKCPDLGELVDWRKETTWYFLS</sequence>
<reference evidence="3" key="1">
    <citation type="journal article" date="2010" name="Nat. Biotechnol.">
        <title>Draft genome sequence of the oilseed species Ricinus communis.</title>
        <authorList>
            <person name="Chan A.P."/>
            <person name="Crabtree J."/>
            <person name="Zhao Q."/>
            <person name="Lorenzi H."/>
            <person name="Orvis J."/>
            <person name="Puiu D."/>
            <person name="Melake-Berhan A."/>
            <person name="Jones K.M."/>
            <person name="Redman J."/>
            <person name="Chen G."/>
            <person name="Cahoon E.B."/>
            <person name="Gedil M."/>
            <person name="Stanke M."/>
            <person name="Haas B.J."/>
            <person name="Wortman J.R."/>
            <person name="Fraser-Liggett C.M."/>
            <person name="Ravel J."/>
            <person name="Rabinowicz P.D."/>
        </authorList>
    </citation>
    <scope>NUCLEOTIDE SEQUENCE [LARGE SCALE GENOMIC DNA]</scope>
    <source>
        <strain evidence="3">cv. Hale</strain>
    </source>
</reference>
<dbReference type="EMBL" id="EQ973812">
    <property type="protein sequence ID" value="EEF45436.1"/>
    <property type="molecule type" value="Genomic_DNA"/>
</dbReference>
<dbReference type="Pfam" id="PF00646">
    <property type="entry name" value="F-box"/>
    <property type="match status" value="1"/>
</dbReference>
<organism evidence="2 3">
    <name type="scientific">Ricinus communis</name>
    <name type="common">Castor bean</name>
    <dbReference type="NCBI Taxonomy" id="3988"/>
    <lineage>
        <taxon>Eukaryota</taxon>
        <taxon>Viridiplantae</taxon>
        <taxon>Streptophyta</taxon>
        <taxon>Embryophyta</taxon>
        <taxon>Tracheophyta</taxon>
        <taxon>Spermatophyta</taxon>
        <taxon>Magnoliopsida</taxon>
        <taxon>eudicotyledons</taxon>
        <taxon>Gunneridae</taxon>
        <taxon>Pentapetalae</taxon>
        <taxon>rosids</taxon>
        <taxon>fabids</taxon>
        <taxon>Malpighiales</taxon>
        <taxon>Euphorbiaceae</taxon>
        <taxon>Acalyphoideae</taxon>
        <taxon>Acalypheae</taxon>
        <taxon>Ricinus</taxon>
    </lineage>
</organism>
<evidence type="ECO:0000313" key="2">
    <source>
        <dbReference type="EMBL" id="EEF45436.1"/>
    </source>
</evidence>
<feature type="domain" description="F-box" evidence="1">
    <location>
        <begin position="27"/>
        <end position="60"/>
    </location>
</feature>
<dbReference type="PANTHER" id="PTHR31672:SF13">
    <property type="entry name" value="F-BOX PROTEIN CPR30-LIKE"/>
    <property type="match status" value="1"/>
</dbReference>
<evidence type="ECO:0000259" key="1">
    <source>
        <dbReference type="Pfam" id="PF00646"/>
    </source>
</evidence>
<keyword evidence="3" id="KW-1185">Reference proteome</keyword>
<dbReference type="PANTHER" id="PTHR31672">
    <property type="entry name" value="BNACNNG10540D PROTEIN"/>
    <property type="match status" value="1"/>
</dbReference>
<dbReference type="AlphaFoldDB" id="B9RSV3"/>
<name>B9RSV3_RICCO</name>
<proteinExistence type="predicted"/>
<dbReference type="InterPro" id="IPR050796">
    <property type="entry name" value="SCF_F-box_component"/>
</dbReference>
<gene>
    <name evidence="2" type="ORF">RCOM_0678860</name>
</gene>
<dbReference type="InterPro" id="IPR036047">
    <property type="entry name" value="F-box-like_dom_sf"/>
</dbReference>
<dbReference type="InterPro" id="IPR001810">
    <property type="entry name" value="F-box_dom"/>
</dbReference>